<evidence type="ECO:0000313" key="1">
    <source>
        <dbReference type="EMBL" id="ETO30854.1"/>
    </source>
</evidence>
<dbReference type="Proteomes" id="UP000023152">
    <property type="component" value="Unassembled WGS sequence"/>
</dbReference>
<organism evidence="1 2">
    <name type="scientific">Reticulomyxa filosa</name>
    <dbReference type="NCBI Taxonomy" id="46433"/>
    <lineage>
        <taxon>Eukaryota</taxon>
        <taxon>Sar</taxon>
        <taxon>Rhizaria</taxon>
        <taxon>Retaria</taxon>
        <taxon>Foraminifera</taxon>
        <taxon>Monothalamids</taxon>
        <taxon>Reticulomyxidae</taxon>
        <taxon>Reticulomyxa</taxon>
    </lineage>
</organism>
<dbReference type="SUPFAM" id="SSF48452">
    <property type="entry name" value="TPR-like"/>
    <property type="match status" value="1"/>
</dbReference>
<dbReference type="InterPro" id="IPR011990">
    <property type="entry name" value="TPR-like_helical_dom_sf"/>
</dbReference>
<proteinExistence type="predicted"/>
<protein>
    <submittedName>
        <fullName evidence="1">Uncharacterized protein</fullName>
    </submittedName>
</protein>
<reference evidence="1 2" key="1">
    <citation type="journal article" date="2013" name="Curr. Biol.">
        <title>The Genome of the Foraminiferan Reticulomyxa filosa.</title>
        <authorList>
            <person name="Glockner G."/>
            <person name="Hulsmann N."/>
            <person name="Schleicher M."/>
            <person name="Noegel A.A."/>
            <person name="Eichinger L."/>
            <person name="Gallinger C."/>
            <person name="Pawlowski J."/>
            <person name="Sierra R."/>
            <person name="Euteneuer U."/>
            <person name="Pillet L."/>
            <person name="Moustafa A."/>
            <person name="Platzer M."/>
            <person name="Groth M."/>
            <person name="Szafranski K."/>
            <person name="Schliwa M."/>
        </authorList>
    </citation>
    <scope>NUCLEOTIDE SEQUENCE [LARGE SCALE GENOMIC DNA]</scope>
</reference>
<dbReference type="Gene3D" id="1.25.40.10">
    <property type="entry name" value="Tetratricopeptide repeat domain"/>
    <property type="match status" value="1"/>
</dbReference>
<comment type="caution">
    <text evidence="1">The sequence shown here is derived from an EMBL/GenBank/DDBJ whole genome shotgun (WGS) entry which is preliminary data.</text>
</comment>
<dbReference type="AlphaFoldDB" id="X6NYE1"/>
<dbReference type="EMBL" id="ASPP01005276">
    <property type="protein sequence ID" value="ETO30854.1"/>
    <property type="molecule type" value="Genomic_DNA"/>
</dbReference>
<evidence type="ECO:0000313" key="2">
    <source>
        <dbReference type="Proteomes" id="UP000023152"/>
    </source>
</evidence>
<accession>X6NYE1</accession>
<gene>
    <name evidence="1" type="ORF">RFI_06265</name>
</gene>
<keyword evidence="2" id="KW-1185">Reference proteome</keyword>
<name>X6NYE1_RETFI</name>
<sequence length="441" mass="50661">MQYSQELIYFRSELEQYQNSQDSSSTWSQLLKTVAKHYQCDEQPLTLAFKYMPITVFSHEFNLVFPSNSSSSYEPHVKLSIPKDWLKGLDLADSKTVQFFFLFFATNTVNNLAVKANALCNQIDQVLETNTALITTIEPIATSVQCLVNDLNNNFSRSHVTQLRLLTKLSTCYAKCYTSLKVNTRPHAEQWALRCRDMYNQCHHAHIFALGASHVNTASLEIQLACYFHELKDFENSLQLLLHALKVYKVLFGKHSNNTLEICRHIVDCYLNTKNYNKALEFAVRCSNVLTKLDENTDTKEGIESNKKNRATRPLFEIHLLIATIAEKAENPLLGIKCLLQYLQYVGKESTKLEEDQVQALCLALSRLRQNPRHIDKENETVNNFNKRHPAQLQHKQRPVFQELSQNPTKSINAHLCINTDPSDVYACVCILKELEEAYES</sequence>